<proteinExistence type="inferred from homology"/>
<dbReference type="SUPFAM" id="SSF46894">
    <property type="entry name" value="C-terminal effector domain of the bipartite response regulators"/>
    <property type="match status" value="1"/>
</dbReference>
<name>A0ABS4Q878_9NOCA</name>
<reference evidence="7 8" key="1">
    <citation type="submission" date="2021-03" db="EMBL/GenBank/DDBJ databases">
        <title>Sequencing the genomes of 1000 actinobacteria strains.</title>
        <authorList>
            <person name="Klenk H.-P."/>
        </authorList>
    </citation>
    <scope>NUCLEOTIDE SEQUENCE [LARGE SCALE GENOMIC DNA]</scope>
    <source>
        <strain evidence="7 8">DSM 45516</strain>
    </source>
</reference>
<dbReference type="CDD" id="cd15831">
    <property type="entry name" value="BTAD"/>
    <property type="match status" value="1"/>
</dbReference>
<evidence type="ECO:0000256" key="1">
    <source>
        <dbReference type="ARBA" id="ARBA00005820"/>
    </source>
</evidence>
<dbReference type="SUPFAM" id="SSF48452">
    <property type="entry name" value="TPR-like"/>
    <property type="match status" value="1"/>
</dbReference>
<dbReference type="PANTHER" id="PTHR35807">
    <property type="entry name" value="TRANSCRIPTIONAL REGULATOR REDD-RELATED"/>
    <property type="match status" value="1"/>
</dbReference>
<dbReference type="PROSITE" id="PS51755">
    <property type="entry name" value="OMPR_PHOB"/>
    <property type="match status" value="1"/>
</dbReference>
<dbReference type="EMBL" id="JAGGMR010000001">
    <property type="protein sequence ID" value="MBP2187900.1"/>
    <property type="molecule type" value="Genomic_DNA"/>
</dbReference>
<accession>A0ABS4Q878</accession>
<dbReference type="Proteomes" id="UP001519325">
    <property type="component" value="Unassembled WGS sequence"/>
</dbReference>
<feature type="DNA-binding region" description="OmpR/PhoB-type" evidence="5">
    <location>
        <begin position="1"/>
        <end position="72"/>
    </location>
</feature>
<dbReference type="Pfam" id="PF00486">
    <property type="entry name" value="Trans_reg_C"/>
    <property type="match status" value="1"/>
</dbReference>
<dbReference type="RefSeq" id="WP_209884801.1">
    <property type="nucleotide sequence ID" value="NZ_JAGGMR010000001.1"/>
</dbReference>
<dbReference type="SMART" id="SM00862">
    <property type="entry name" value="Trans_reg_C"/>
    <property type="match status" value="1"/>
</dbReference>
<dbReference type="Gene3D" id="1.25.40.10">
    <property type="entry name" value="Tetratricopeptide repeat domain"/>
    <property type="match status" value="1"/>
</dbReference>
<dbReference type="InterPro" id="IPR005158">
    <property type="entry name" value="BTAD"/>
</dbReference>
<keyword evidence="8" id="KW-1185">Reference proteome</keyword>
<comment type="caution">
    <text evidence="7">The sequence shown here is derived from an EMBL/GenBank/DDBJ whole genome shotgun (WGS) entry which is preliminary data.</text>
</comment>
<evidence type="ECO:0000256" key="3">
    <source>
        <dbReference type="ARBA" id="ARBA00023125"/>
    </source>
</evidence>
<gene>
    <name evidence="7" type="ORF">BJ987_000801</name>
</gene>
<dbReference type="InterPro" id="IPR011990">
    <property type="entry name" value="TPR-like_helical_dom_sf"/>
</dbReference>
<evidence type="ECO:0000256" key="4">
    <source>
        <dbReference type="ARBA" id="ARBA00023163"/>
    </source>
</evidence>
<feature type="domain" description="OmpR/PhoB-type" evidence="6">
    <location>
        <begin position="1"/>
        <end position="72"/>
    </location>
</feature>
<keyword evidence="3 5" id="KW-0238">DNA-binding</keyword>
<dbReference type="InterPro" id="IPR036388">
    <property type="entry name" value="WH-like_DNA-bd_sf"/>
</dbReference>
<dbReference type="InterPro" id="IPR051677">
    <property type="entry name" value="AfsR-DnrI-RedD_regulator"/>
</dbReference>
<evidence type="ECO:0000313" key="7">
    <source>
        <dbReference type="EMBL" id="MBP2187900.1"/>
    </source>
</evidence>
<organism evidence="7 8">
    <name type="scientific">Nocardia goodfellowii</name>
    <dbReference type="NCBI Taxonomy" id="882446"/>
    <lineage>
        <taxon>Bacteria</taxon>
        <taxon>Bacillati</taxon>
        <taxon>Actinomycetota</taxon>
        <taxon>Actinomycetes</taxon>
        <taxon>Mycobacteriales</taxon>
        <taxon>Nocardiaceae</taxon>
        <taxon>Nocardia</taxon>
    </lineage>
</organism>
<dbReference type="Pfam" id="PF03704">
    <property type="entry name" value="BTAD"/>
    <property type="match status" value="1"/>
</dbReference>
<keyword evidence="4" id="KW-0804">Transcription</keyword>
<evidence type="ECO:0000313" key="8">
    <source>
        <dbReference type="Proteomes" id="UP001519325"/>
    </source>
</evidence>
<dbReference type="Gene3D" id="1.10.10.10">
    <property type="entry name" value="Winged helix-like DNA-binding domain superfamily/Winged helix DNA-binding domain"/>
    <property type="match status" value="1"/>
</dbReference>
<comment type="similarity">
    <text evidence="1">Belongs to the AfsR/DnrI/RedD regulatory family.</text>
</comment>
<evidence type="ECO:0000256" key="5">
    <source>
        <dbReference type="PROSITE-ProRule" id="PRU01091"/>
    </source>
</evidence>
<keyword evidence="2" id="KW-0805">Transcription regulation</keyword>
<dbReference type="InterPro" id="IPR001867">
    <property type="entry name" value="OmpR/PhoB-type_DNA-bd"/>
</dbReference>
<dbReference type="PANTHER" id="PTHR35807:SF1">
    <property type="entry name" value="TRANSCRIPTIONAL REGULATOR REDD"/>
    <property type="match status" value="1"/>
</dbReference>
<dbReference type="SMART" id="SM01043">
    <property type="entry name" value="BTAD"/>
    <property type="match status" value="1"/>
</dbReference>
<evidence type="ECO:0000256" key="2">
    <source>
        <dbReference type="ARBA" id="ARBA00023015"/>
    </source>
</evidence>
<evidence type="ECO:0000259" key="6">
    <source>
        <dbReference type="PROSITE" id="PS51755"/>
    </source>
</evidence>
<sequence length="242" mass="27677">MTQRAVLGYLLLNANQVVPTSRLQEVLWQGEPPSTARKIIQNSVWAIRRLIADHADEKVALTTRAPGYLFWLSPESLDLHRFRQLALQGRLAIGTRNFEDGIELLRKALALWAGNALEDLGESHTRWSELVAIEDERMAVYEDCFDAALACGRHRELTPELEVLTNAEPLRENLCRQYMLALYRSGRQVDALNVFRRTRDALVHTVGIEPGHELQHLHRLILRQDPMLLGQLDGDSTGWMRR</sequence>
<protein>
    <submittedName>
        <fullName evidence="7">DNA-binding SARP family transcriptional activator</fullName>
    </submittedName>
</protein>
<dbReference type="InterPro" id="IPR016032">
    <property type="entry name" value="Sig_transdc_resp-reg_C-effctor"/>
</dbReference>
<dbReference type="GO" id="GO:0003677">
    <property type="term" value="F:DNA binding"/>
    <property type="evidence" value="ECO:0007669"/>
    <property type="project" value="UniProtKB-KW"/>
</dbReference>